<dbReference type="STRING" id="1123404.SAMN02745784_02319"/>
<keyword evidence="6" id="KW-0418">Kinase</keyword>
<sequence length="222" mass="25589">MIQLDNFKSWRNISKETKEKFLKNSTYMEYTKGTVIYLESEQNPLIYLISSGYIVLSKTSIEGKEKYLYYLSTGDFINQCAIDGKLTATTAKVVSDASLISIDKDILLKLMKEDFELNLLILTSLTHIIRRSQRQILNLGIYNTSQRIASRLWKLSRDYGKKIDDYTLIDAPINQTDLSNMVGASRETVNRFLKELENKGIVILKGHSIIIIDRDRLLDYIN</sequence>
<feature type="domain" description="Cyclic nucleotide-binding" evidence="4">
    <location>
        <begin position="9"/>
        <end position="111"/>
    </location>
</feature>
<dbReference type="InterPro" id="IPR036390">
    <property type="entry name" value="WH_DNA-bd_sf"/>
</dbReference>
<name>A0A1M4XNN9_9FIRM</name>
<evidence type="ECO:0000256" key="3">
    <source>
        <dbReference type="ARBA" id="ARBA00023163"/>
    </source>
</evidence>
<keyword evidence="1" id="KW-0805">Transcription regulation</keyword>
<accession>A0A1M4XNN9</accession>
<dbReference type="Pfam" id="PF13545">
    <property type="entry name" value="HTH_Crp_2"/>
    <property type="match status" value="1"/>
</dbReference>
<evidence type="ECO:0000259" key="4">
    <source>
        <dbReference type="PROSITE" id="PS50042"/>
    </source>
</evidence>
<keyword evidence="7" id="KW-1185">Reference proteome</keyword>
<keyword evidence="6" id="KW-0808">Transferase</keyword>
<dbReference type="PROSITE" id="PS50042">
    <property type="entry name" value="CNMP_BINDING_3"/>
    <property type="match status" value="1"/>
</dbReference>
<protein>
    <submittedName>
        <fullName evidence="6">cAMP-binding domain of CRP or a regulatory subunit of cAMP-dependent protein kinases</fullName>
    </submittedName>
</protein>
<dbReference type="InterPro" id="IPR050397">
    <property type="entry name" value="Env_Response_Regulators"/>
</dbReference>
<dbReference type="GO" id="GO:0016301">
    <property type="term" value="F:kinase activity"/>
    <property type="evidence" value="ECO:0007669"/>
    <property type="project" value="UniProtKB-KW"/>
</dbReference>
<dbReference type="InterPro" id="IPR036388">
    <property type="entry name" value="WH-like_DNA-bd_sf"/>
</dbReference>
<feature type="domain" description="HTH crp-type" evidence="5">
    <location>
        <begin position="142"/>
        <end position="215"/>
    </location>
</feature>
<keyword evidence="3" id="KW-0804">Transcription</keyword>
<proteinExistence type="predicted"/>
<dbReference type="PRINTS" id="PR00034">
    <property type="entry name" value="HTHCRP"/>
</dbReference>
<dbReference type="PANTHER" id="PTHR24567">
    <property type="entry name" value="CRP FAMILY TRANSCRIPTIONAL REGULATORY PROTEIN"/>
    <property type="match status" value="1"/>
</dbReference>
<dbReference type="SUPFAM" id="SSF46785">
    <property type="entry name" value="Winged helix' DNA-binding domain"/>
    <property type="match status" value="1"/>
</dbReference>
<dbReference type="SMART" id="SM00419">
    <property type="entry name" value="HTH_CRP"/>
    <property type="match status" value="1"/>
</dbReference>
<dbReference type="GO" id="GO:0003700">
    <property type="term" value="F:DNA-binding transcription factor activity"/>
    <property type="evidence" value="ECO:0007669"/>
    <property type="project" value="TreeGrafter"/>
</dbReference>
<evidence type="ECO:0000313" key="6">
    <source>
        <dbReference type="EMBL" id="SHE95050.1"/>
    </source>
</evidence>
<dbReference type="Gene3D" id="1.10.10.10">
    <property type="entry name" value="Winged helix-like DNA-binding domain superfamily/Winged helix DNA-binding domain"/>
    <property type="match status" value="1"/>
</dbReference>
<dbReference type="GO" id="GO:0005829">
    <property type="term" value="C:cytosol"/>
    <property type="evidence" value="ECO:0007669"/>
    <property type="project" value="TreeGrafter"/>
</dbReference>
<dbReference type="PANTHER" id="PTHR24567:SF74">
    <property type="entry name" value="HTH-TYPE TRANSCRIPTIONAL REGULATOR ARCR"/>
    <property type="match status" value="1"/>
</dbReference>
<evidence type="ECO:0000313" key="7">
    <source>
        <dbReference type="Proteomes" id="UP000184114"/>
    </source>
</evidence>
<dbReference type="GeneID" id="90994167"/>
<evidence type="ECO:0000256" key="1">
    <source>
        <dbReference type="ARBA" id="ARBA00023015"/>
    </source>
</evidence>
<gene>
    <name evidence="6" type="ORF">SAMN02745784_02319</name>
</gene>
<dbReference type="EMBL" id="FQTY01000012">
    <property type="protein sequence ID" value="SHE95050.1"/>
    <property type="molecule type" value="Genomic_DNA"/>
</dbReference>
<dbReference type="Proteomes" id="UP000184114">
    <property type="component" value="Unassembled WGS sequence"/>
</dbReference>
<dbReference type="Gene3D" id="2.60.120.10">
    <property type="entry name" value="Jelly Rolls"/>
    <property type="match status" value="1"/>
</dbReference>
<organism evidence="6 7">
    <name type="scientific">Tissierella praeacuta DSM 18095</name>
    <dbReference type="NCBI Taxonomy" id="1123404"/>
    <lineage>
        <taxon>Bacteria</taxon>
        <taxon>Bacillati</taxon>
        <taxon>Bacillota</taxon>
        <taxon>Tissierellia</taxon>
        <taxon>Tissierellales</taxon>
        <taxon>Tissierellaceae</taxon>
        <taxon>Tissierella</taxon>
    </lineage>
</organism>
<evidence type="ECO:0000259" key="5">
    <source>
        <dbReference type="PROSITE" id="PS51063"/>
    </source>
</evidence>
<reference evidence="7" key="1">
    <citation type="submission" date="2016-11" db="EMBL/GenBank/DDBJ databases">
        <authorList>
            <person name="Varghese N."/>
            <person name="Submissions S."/>
        </authorList>
    </citation>
    <scope>NUCLEOTIDE SEQUENCE [LARGE SCALE GENOMIC DNA]</scope>
    <source>
        <strain evidence="7">DSM 18095</strain>
    </source>
</reference>
<dbReference type="Pfam" id="PF00027">
    <property type="entry name" value="cNMP_binding"/>
    <property type="match status" value="1"/>
</dbReference>
<dbReference type="PROSITE" id="PS51063">
    <property type="entry name" value="HTH_CRP_2"/>
    <property type="match status" value="1"/>
</dbReference>
<dbReference type="InterPro" id="IPR000595">
    <property type="entry name" value="cNMP-bd_dom"/>
</dbReference>
<evidence type="ECO:0000256" key="2">
    <source>
        <dbReference type="ARBA" id="ARBA00023125"/>
    </source>
</evidence>
<dbReference type="InterPro" id="IPR012318">
    <property type="entry name" value="HTH_CRP"/>
</dbReference>
<dbReference type="SUPFAM" id="SSF51206">
    <property type="entry name" value="cAMP-binding domain-like"/>
    <property type="match status" value="1"/>
</dbReference>
<dbReference type="AlphaFoldDB" id="A0A1M4XNN9"/>
<keyword evidence="2" id="KW-0238">DNA-binding</keyword>
<dbReference type="GO" id="GO:0003677">
    <property type="term" value="F:DNA binding"/>
    <property type="evidence" value="ECO:0007669"/>
    <property type="project" value="UniProtKB-KW"/>
</dbReference>
<dbReference type="CDD" id="cd00038">
    <property type="entry name" value="CAP_ED"/>
    <property type="match status" value="1"/>
</dbReference>
<dbReference type="InterPro" id="IPR018490">
    <property type="entry name" value="cNMP-bd_dom_sf"/>
</dbReference>
<dbReference type="RefSeq" id="WP_072976416.1">
    <property type="nucleotide sequence ID" value="NZ_FQTY01000012.1"/>
</dbReference>
<dbReference type="InterPro" id="IPR014710">
    <property type="entry name" value="RmlC-like_jellyroll"/>
</dbReference>